<comment type="caution">
    <text evidence="2">The sequence shown here is derived from an EMBL/GenBank/DDBJ whole genome shotgun (WGS) entry which is preliminary data.</text>
</comment>
<dbReference type="InterPro" id="IPR005183">
    <property type="entry name" value="DUF305_CopM-like"/>
</dbReference>
<gene>
    <name evidence="2" type="ORF">IQ251_15045</name>
</gene>
<dbReference type="Gene3D" id="1.20.1260.10">
    <property type="match status" value="1"/>
</dbReference>
<sequence>MREHSLAARITVVTGAALALLLVGAAVGLLITIPPGGRAEPRPSSVDIGFARDMSVHHQQAVTMATIARQQGHSAAVRQLAFDIDTNQRDQIGRMQGWLALWNEPVQSTDDPGEWMDVPGGRSHHRTAAAPARSGQMPGMAERQELSQLRALRGPEFDIYFLQLMLRHHVGGLPMAEHASLHASLPSVSALAASMVTAQSSESDLLTSMLADHEATPLPPS</sequence>
<dbReference type="Proteomes" id="UP000598360">
    <property type="component" value="Unassembled WGS sequence"/>
</dbReference>
<evidence type="ECO:0000313" key="2">
    <source>
        <dbReference type="EMBL" id="MBE9375769.1"/>
    </source>
</evidence>
<feature type="domain" description="DUF305" evidence="1">
    <location>
        <begin position="47"/>
        <end position="210"/>
    </location>
</feature>
<protein>
    <submittedName>
        <fullName evidence="2">DUF305 domain-containing protein</fullName>
    </submittedName>
</protein>
<evidence type="ECO:0000313" key="3">
    <source>
        <dbReference type="Proteomes" id="UP000598360"/>
    </source>
</evidence>
<organism evidence="2 3">
    <name type="scientific">Saccharopolyspora montiporae</name>
    <dbReference type="NCBI Taxonomy" id="2781240"/>
    <lineage>
        <taxon>Bacteria</taxon>
        <taxon>Bacillati</taxon>
        <taxon>Actinomycetota</taxon>
        <taxon>Actinomycetes</taxon>
        <taxon>Pseudonocardiales</taxon>
        <taxon>Pseudonocardiaceae</taxon>
        <taxon>Saccharopolyspora</taxon>
    </lineage>
</organism>
<dbReference type="PANTHER" id="PTHR36933:SF1">
    <property type="entry name" value="SLL0788 PROTEIN"/>
    <property type="match status" value="1"/>
</dbReference>
<proteinExistence type="predicted"/>
<dbReference type="Pfam" id="PF03713">
    <property type="entry name" value="DUF305"/>
    <property type="match status" value="1"/>
</dbReference>
<reference evidence="2" key="1">
    <citation type="submission" date="2020-10" db="EMBL/GenBank/DDBJ databases">
        <title>Diversity and distribution of actinomycetes associated with coral in the coast of Hainan.</title>
        <authorList>
            <person name="Li F."/>
        </authorList>
    </citation>
    <scope>NUCLEOTIDE SEQUENCE</scope>
    <source>
        <strain evidence="2">HNM0983</strain>
    </source>
</reference>
<dbReference type="InterPro" id="IPR012347">
    <property type="entry name" value="Ferritin-like"/>
</dbReference>
<accession>A0A929B9K1</accession>
<dbReference type="PANTHER" id="PTHR36933">
    <property type="entry name" value="SLL0788 PROTEIN"/>
    <property type="match status" value="1"/>
</dbReference>
<dbReference type="RefSeq" id="WP_193929219.1">
    <property type="nucleotide sequence ID" value="NZ_JADEYC010000025.1"/>
</dbReference>
<dbReference type="AlphaFoldDB" id="A0A929B9K1"/>
<keyword evidence="3" id="KW-1185">Reference proteome</keyword>
<dbReference type="EMBL" id="JADEYC010000025">
    <property type="protein sequence ID" value="MBE9375769.1"/>
    <property type="molecule type" value="Genomic_DNA"/>
</dbReference>
<evidence type="ECO:0000259" key="1">
    <source>
        <dbReference type="Pfam" id="PF03713"/>
    </source>
</evidence>
<name>A0A929B9K1_9PSEU</name>